<dbReference type="GO" id="GO:0031731">
    <property type="term" value="F:CCR6 chemokine receptor binding"/>
    <property type="evidence" value="ECO:0007669"/>
    <property type="project" value="TreeGrafter"/>
</dbReference>
<dbReference type="Proteomes" id="UP001178461">
    <property type="component" value="Chromosome 3"/>
</dbReference>
<evidence type="ECO:0000256" key="3">
    <source>
        <dbReference type="ARBA" id="ARBA00022729"/>
    </source>
</evidence>
<keyword evidence="4" id="KW-1133">Transmembrane helix</keyword>
<dbReference type="GO" id="GO:0060326">
    <property type="term" value="P:cell chemotaxis"/>
    <property type="evidence" value="ECO:0007669"/>
    <property type="project" value="TreeGrafter"/>
</dbReference>
<protein>
    <submittedName>
        <fullName evidence="6">Beta-defensin 103A-like</fullName>
    </submittedName>
</protein>
<evidence type="ECO:0000256" key="2">
    <source>
        <dbReference type="ARBA" id="ARBA00022525"/>
    </source>
</evidence>
<feature type="transmembrane region" description="Helical" evidence="4">
    <location>
        <begin position="53"/>
        <end position="70"/>
    </location>
</feature>
<keyword evidence="7" id="KW-1185">Reference proteome</keyword>
<dbReference type="Pfam" id="PF00711">
    <property type="entry name" value="Defensin_beta"/>
    <property type="match status" value="1"/>
</dbReference>
<dbReference type="GO" id="GO:0042056">
    <property type="term" value="F:chemoattractant activity"/>
    <property type="evidence" value="ECO:0007669"/>
    <property type="project" value="TreeGrafter"/>
</dbReference>
<comment type="subcellular location">
    <subcellularLocation>
        <location evidence="1">Secreted</location>
    </subcellularLocation>
</comment>
<name>A0AA35K6L1_9SAUR</name>
<dbReference type="AlphaFoldDB" id="A0AA35K6L1"/>
<keyword evidence="4" id="KW-0812">Transmembrane</keyword>
<evidence type="ECO:0000259" key="5">
    <source>
        <dbReference type="Pfam" id="PF00711"/>
    </source>
</evidence>
<dbReference type="EMBL" id="OX395128">
    <property type="protein sequence ID" value="CAI5771448.1"/>
    <property type="molecule type" value="Genomic_DNA"/>
</dbReference>
<dbReference type="InterPro" id="IPR001855">
    <property type="entry name" value="Defensin_beta-like"/>
</dbReference>
<dbReference type="Gene3D" id="3.10.360.10">
    <property type="entry name" value="Antimicrobial Peptide, Beta-defensin 2, Chain A"/>
    <property type="match status" value="1"/>
</dbReference>
<gene>
    <name evidence="6" type="ORF">PODLI_1B012817</name>
</gene>
<sequence>MPQIPCAVSCTVNALFDNRHKEFFSPQLIIAEKQPATQEGALKTFLQITSQPTAMKIVCLLFAGLFLVFLPNSGIADFVTLGCFVRGGKCETDICKENEEQIGNCSRTEKLCCKKPK</sequence>
<accession>A0AA35K6L1</accession>
<reference evidence="6" key="1">
    <citation type="submission" date="2022-12" db="EMBL/GenBank/DDBJ databases">
        <authorList>
            <person name="Alioto T."/>
            <person name="Alioto T."/>
            <person name="Gomez Garrido J."/>
        </authorList>
    </citation>
    <scope>NUCLEOTIDE SEQUENCE</scope>
</reference>
<evidence type="ECO:0000313" key="6">
    <source>
        <dbReference type="EMBL" id="CAI5771448.1"/>
    </source>
</evidence>
<keyword evidence="3" id="KW-0732">Signal</keyword>
<dbReference type="GO" id="GO:0042742">
    <property type="term" value="P:defense response to bacterium"/>
    <property type="evidence" value="ECO:0007669"/>
    <property type="project" value="TreeGrafter"/>
</dbReference>
<dbReference type="SUPFAM" id="SSF57392">
    <property type="entry name" value="Defensin-like"/>
    <property type="match status" value="1"/>
</dbReference>
<organism evidence="6 7">
    <name type="scientific">Podarcis lilfordi</name>
    <name type="common">Lilford's wall lizard</name>
    <dbReference type="NCBI Taxonomy" id="74358"/>
    <lineage>
        <taxon>Eukaryota</taxon>
        <taxon>Metazoa</taxon>
        <taxon>Chordata</taxon>
        <taxon>Craniata</taxon>
        <taxon>Vertebrata</taxon>
        <taxon>Euteleostomi</taxon>
        <taxon>Lepidosauria</taxon>
        <taxon>Squamata</taxon>
        <taxon>Bifurcata</taxon>
        <taxon>Unidentata</taxon>
        <taxon>Episquamata</taxon>
        <taxon>Laterata</taxon>
        <taxon>Lacertibaenia</taxon>
        <taxon>Lacertidae</taxon>
        <taxon>Podarcis</taxon>
    </lineage>
</organism>
<feature type="domain" description="Beta-defensin-like" evidence="5">
    <location>
        <begin position="83"/>
        <end position="114"/>
    </location>
</feature>
<evidence type="ECO:0000256" key="1">
    <source>
        <dbReference type="ARBA" id="ARBA00004613"/>
    </source>
</evidence>
<keyword evidence="2" id="KW-0964">Secreted</keyword>
<evidence type="ECO:0000256" key="4">
    <source>
        <dbReference type="SAM" id="Phobius"/>
    </source>
</evidence>
<dbReference type="PANTHER" id="PTHR20515:SF0">
    <property type="entry name" value="BETA-DEFENSIN 103"/>
    <property type="match status" value="1"/>
</dbReference>
<keyword evidence="4" id="KW-0472">Membrane</keyword>
<evidence type="ECO:0000313" key="7">
    <source>
        <dbReference type="Proteomes" id="UP001178461"/>
    </source>
</evidence>
<proteinExistence type="predicted"/>
<dbReference type="GO" id="GO:0005615">
    <property type="term" value="C:extracellular space"/>
    <property type="evidence" value="ECO:0007669"/>
    <property type="project" value="TreeGrafter"/>
</dbReference>
<dbReference type="PANTHER" id="PTHR20515">
    <property type="entry name" value="BETA-DEFENSIN"/>
    <property type="match status" value="1"/>
</dbReference>